<reference evidence="6" key="1">
    <citation type="submission" date="2017-09" db="EMBL/GenBank/DDBJ databases">
        <title>Depth-based differentiation of microbial function through sediment-hosted aquifers and enrichment of novel symbionts in the deep terrestrial subsurface.</title>
        <authorList>
            <person name="Probst A.J."/>
            <person name="Ladd B."/>
            <person name="Jarett J.K."/>
            <person name="Geller-Mcgrath D.E."/>
            <person name="Sieber C.M.K."/>
            <person name="Emerson J.B."/>
            <person name="Anantharaman K."/>
            <person name="Thomas B.C."/>
            <person name="Malmstrom R."/>
            <person name="Stieglmeier M."/>
            <person name="Klingl A."/>
            <person name="Woyke T."/>
            <person name="Ryan C.M."/>
            <person name="Banfield J.F."/>
        </authorList>
    </citation>
    <scope>NUCLEOTIDE SEQUENCE [LARGE SCALE GENOMIC DNA]</scope>
</reference>
<dbReference type="InterPro" id="IPR005790">
    <property type="entry name" value="DNA_polIII_delta"/>
</dbReference>
<dbReference type="GO" id="GO:0003887">
    <property type="term" value="F:DNA-directed DNA polymerase activity"/>
    <property type="evidence" value="ECO:0007669"/>
    <property type="project" value="UniProtKB-KW"/>
</dbReference>
<dbReference type="EMBL" id="PFQX01000004">
    <property type="protein sequence ID" value="PJC65540.1"/>
    <property type="molecule type" value="Genomic_DNA"/>
</dbReference>
<dbReference type="Gene3D" id="3.40.50.300">
    <property type="entry name" value="P-loop containing nucleotide triphosphate hydrolases"/>
    <property type="match status" value="1"/>
</dbReference>
<protein>
    <submittedName>
        <fullName evidence="5">Uncharacterized protein</fullName>
    </submittedName>
</protein>
<dbReference type="Gene3D" id="1.10.8.60">
    <property type="match status" value="1"/>
</dbReference>
<keyword evidence="2" id="KW-0548">Nucleotidyltransferase</keyword>
<keyword evidence="4" id="KW-0239">DNA-directed DNA polymerase</keyword>
<evidence type="ECO:0000313" key="5">
    <source>
        <dbReference type="EMBL" id="PJC65540.1"/>
    </source>
</evidence>
<evidence type="ECO:0000256" key="2">
    <source>
        <dbReference type="ARBA" id="ARBA00022695"/>
    </source>
</evidence>
<dbReference type="AlphaFoldDB" id="A0A2M8G1L6"/>
<dbReference type="GO" id="GO:0006261">
    <property type="term" value="P:DNA-templated DNA replication"/>
    <property type="evidence" value="ECO:0007669"/>
    <property type="project" value="TreeGrafter"/>
</dbReference>
<evidence type="ECO:0000256" key="3">
    <source>
        <dbReference type="ARBA" id="ARBA00022705"/>
    </source>
</evidence>
<dbReference type="SUPFAM" id="SSF52540">
    <property type="entry name" value="P-loop containing nucleoside triphosphate hydrolases"/>
    <property type="match status" value="1"/>
</dbReference>
<organism evidence="5 6">
    <name type="scientific">Candidatus Colwellbacteria bacterium CG_4_9_14_0_2_um_filter_50_12</name>
    <dbReference type="NCBI Taxonomy" id="1974538"/>
    <lineage>
        <taxon>Bacteria</taxon>
        <taxon>Candidatus Colwelliibacteriota</taxon>
    </lineage>
</organism>
<dbReference type="PANTHER" id="PTHR34388:SF1">
    <property type="entry name" value="DNA POLYMERASE III SUBUNIT DELTA"/>
    <property type="match status" value="1"/>
</dbReference>
<evidence type="ECO:0000256" key="1">
    <source>
        <dbReference type="ARBA" id="ARBA00022679"/>
    </source>
</evidence>
<evidence type="ECO:0000313" key="6">
    <source>
        <dbReference type="Proteomes" id="UP000229674"/>
    </source>
</evidence>
<dbReference type="GO" id="GO:0009360">
    <property type="term" value="C:DNA polymerase III complex"/>
    <property type="evidence" value="ECO:0007669"/>
    <property type="project" value="TreeGrafter"/>
</dbReference>
<proteinExistence type="predicted"/>
<dbReference type="GO" id="GO:0003677">
    <property type="term" value="F:DNA binding"/>
    <property type="evidence" value="ECO:0007669"/>
    <property type="project" value="InterPro"/>
</dbReference>
<sequence>MIVFLYGSDSYRRLSKERGVIEAYRKKHGALSSARFNFGEADDLNKFREFLANSSMFEPDKLAIVEDPFEAPAAELHDLLKPYLDGGAKTTILISSGDNPPAKLAFLAKKPSRYQEFSVLGDKSLKTFINKEAASRGVKLKSEVLEGLAKAYGGDTWSIVTELDKLALMSEQKIEAKPAPNYYELINGLKYGRDPRIKLTALELILSDRRDEPRRVFNSLAYKLRDPNEATILADYDVAVKSGKLDYEEVLLDLALR</sequence>
<dbReference type="PANTHER" id="PTHR34388">
    <property type="entry name" value="DNA POLYMERASE III SUBUNIT DELTA"/>
    <property type="match status" value="1"/>
</dbReference>
<evidence type="ECO:0000256" key="4">
    <source>
        <dbReference type="ARBA" id="ARBA00022932"/>
    </source>
</evidence>
<keyword evidence="1" id="KW-0808">Transferase</keyword>
<comment type="caution">
    <text evidence="5">The sequence shown here is derived from an EMBL/GenBank/DDBJ whole genome shotgun (WGS) entry which is preliminary data.</text>
</comment>
<gene>
    <name evidence="5" type="ORF">CO020_00115</name>
</gene>
<name>A0A2M8G1L6_9BACT</name>
<dbReference type="Proteomes" id="UP000229674">
    <property type="component" value="Unassembled WGS sequence"/>
</dbReference>
<keyword evidence="3" id="KW-0235">DNA replication</keyword>
<dbReference type="InterPro" id="IPR027417">
    <property type="entry name" value="P-loop_NTPase"/>
</dbReference>
<accession>A0A2M8G1L6</accession>